<accession>A0A151K0I1</accession>
<dbReference type="InterPro" id="IPR042476">
    <property type="entry name" value="APPBP2"/>
</dbReference>
<reference evidence="1 2" key="1">
    <citation type="submission" date="2016-03" db="EMBL/GenBank/DDBJ databases">
        <title>Trachymyrmex septentrionalis WGS genome.</title>
        <authorList>
            <person name="Nygaard S."/>
            <person name="Hu H."/>
            <person name="Boomsma J."/>
            <person name="Zhang G."/>
        </authorList>
    </citation>
    <scope>NUCLEOTIDE SEQUENCE [LARGE SCALE GENOMIC DNA]</scope>
    <source>
        <strain evidence="1">Tsep2-gDNA-1</strain>
        <tissue evidence="1">Whole body</tissue>
    </source>
</reference>
<dbReference type="GO" id="GO:0043161">
    <property type="term" value="P:proteasome-mediated ubiquitin-dependent protein catabolic process"/>
    <property type="evidence" value="ECO:0007669"/>
    <property type="project" value="TreeGrafter"/>
</dbReference>
<dbReference type="PANTHER" id="PTHR46575">
    <property type="entry name" value="AMYLOID PROTEIN-BINDING PROTEIN 2"/>
    <property type="match status" value="1"/>
</dbReference>
<dbReference type="GO" id="GO:0006886">
    <property type="term" value="P:intracellular protein transport"/>
    <property type="evidence" value="ECO:0007669"/>
    <property type="project" value="InterPro"/>
</dbReference>
<protein>
    <submittedName>
        <fullName evidence="1">Amyloid protein-binding protein 2</fullName>
    </submittedName>
</protein>
<evidence type="ECO:0000313" key="2">
    <source>
        <dbReference type="Proteomes" id="UP000078541"/>
    </source>
</evidence>
<proteinExistence type="predicted"/>
<gene>
    <name evidence="1" type="ORF">ALC56_02317</name>
</gene>
<dbReference type="PANTHER" id="PTHR46575:SF1">
    <property type="entry name" value="AMYLOID PROTEIN-BINDING PROTEIN 2"/>
    <property type="match status" value="1"/>
</dbReference>
<dbReference type="GO" id="GO:0031462">
    <property type="term" value="C:Cul2-RING ubiquitin ligase complex"/>
    <property type="evidence" value="ECO:0007669"/>
    <property type="project" value="TreeGrafter"/>
</dbReference>
<dbReference type="EMBL" id="KQ981283">
    <property type="protein sequence ID" value="KYN43254.1"/>
    <property type="molecule type" value="Genomic_DNA"/>
</dbReference>
<dbReference type="Gene3D" id="1.25.40.10">
    <property type="entry name" value="Tetratricopeptide repeat domain"/>
    <property type="match status" value="2"/>
</dbReference>
<dbReference type="GO" id="GO:1990756">
    <property type="term" value="F:ubiquitin-like ligase-substrate adaptor activity"/>
    <property type="evidence" value="ECO:0007669"/>
    <property type="project" value="TreeGrafter"/>
</dbReference>
<keyword evidence="2" id="KW-1185">Reference proteome</keyword>
<organism evidence="1 2">
    <name type="scientific">Trachymyrmex septentrionalis</name>
    <dbReference type="NCBI Taxonomy" id="34720"/>
    <lineage>
        <taxon>Eukaryota</taxon>
        <taxon>Metazoa</taxon>
        <taxon>Ecdysozoa</taxon>
        <taxon>Arthropoda</taxon>
        <taxon>Hexapoda</taxon>
        <taxon>Insecta</taxon>
        <taxon>Pterygota</taxon>
        <taxon>Neoptera</taxon>
        <taxon>Endopterygota</taxon>
        <taxon>Hymenoptera</taxon>
        <taxon>Apocrita</taxon>
        <taxon>Aculeata</taxon>
        <taxon>Formicoidea</taxon>
        <taxon>Formicidae</taxon>
        <taxon>Myrmicinae</taxon>
        <taxon>Trachymyrmex</taxon>
    </lineage>
</organism>
<dbReference type="Proteomes" id="UP000078541">
    <property type="component" value="Unassembled WGS sequence"/>
</dbReference>
<dbReference type="STRING" id="34720.A0A151K0I1"/>
<dbReference type="SUPFAM" id="SSF48452">
    <property type="entry name" value="TPR-like"/>
    <property type="match status" value="1"/>
</dbReference>
<dbReference type="AlphaFoldDB" id="A0A151K0I1"/>
<name>A0A151K0I1_9HYME</name>
<sequence>MHKQHTAISTETHQLAMEMIEKLKSKQYNNSNHAALFAEFSVLFYIRSEYDEAHRWSIEALKQLRPWLPAGIIVDVLRQAAKSCVVKREFQKADLLIKEAVYLAREIFDTDHPKYSDVLTDYGFFLLNFDSISNSVTIYKTALDIRRTIFGRTNLHVALAHKDLAYALYVHEYSSGRFDDASEHAGIAIDIMERHLPPNHLMLASARRIKALILEEIAIDNASTPLSEQNLLLKSECLHLSALEMSKTAFGERNVQTAKHYGNLG</sequence>
<evidence type="ECO:0000313" key="1">
    <source>
        <dbReference type="EMBL" id="KYN43254.1"/>
    </source>
</evidence>
<dbReference type="InterPro" id="IPR011990">
    <property type="entry name" value="TPR-like_helical_dom_sf"/>
</dbReference>